<dbReference type="EMBL" id="LT853883">
    <property type="protein sequence ID" value="SMR01279.1"/>
    <property type="molecule type" value="Genomic_DNA"/>
</dbReference>
<keyword evidence="5" id="KW-1185">Reference proteome</keyword>
<dbReference type="Gene3D" id="3.40.1360.10">
    <property type="match status" value="1"/>
</dbReference>
<gene>
    <name evidence="4" type="ORF">PD5205_04038</name>
    <name evidence="3" type="ORF">PD885_04037</name>
</gene>
<feature type="domain" description="DUF3991" evidence="2">
    <location>
        <begin position="127"/>
        <end position="191"/>
    </location>
</feature>
<keyword evidence="3" id="KW-0614">Plasmid</keyword>
<dbReference type="InterPro" id="IPR034154">
    <property type="entry name" value="TOPRIM_DnaG/twinkle"/>
</dbReference>
<evidence type="ECO:0000313" key="5">
    <source>
        <dbReference type="Proteomes" id="UP000195877"/>
    </source>
</evidence>
<proteinExistence type="predicted"/>
<dbReference type="EMBL" id="LT853886">
    <property type="protein sequence ID" value="SMR06040.1"/>
    <property type="molecule type" value="Genomic_DNA"/>
</dbReference>
<geneLocation type="plasmid" evidence="5">
    <name>ppd885-29</name>
</geneLocation>
<dbReference type="GeneID" id="61896267"/>
<sequence length="302" mass="32923">MDKLEISKLREIPLKAVLERFGAQPDPQDPKRNWKSHAGRITVTDGKFYNHDQAQGGGGSIDLAMHLGGFKFKEAVAWLGGNISRDAAINQYQAEARKHAERILDTTPAPKLHVPEPVVGKLDRVRNYLTVKRGIPEAIVDNAIDKGRLWADKYANAVFSLRDLEGKQIGAELRGTSDKPFHGVRGEKGLFFTGTSKPKTAVFVESAIDAMSYQAIHPNTLVIGTAGSGRDMLTAAARALDEKGFKLVAGFDADKSGDAQSKVLAAAVQSPVERQLPTTGKDWNDELKAQRTAVRSAEEVER</sequence>
<evidence type="ECO:0000313" key="6">
    <source>
        <dbReference type="Proteomes" id="UP000195953"/>
    </source>
</evidence>
<reference evidence="3 5" key="2">
    <citation type="submission" date="2017-05" db="EMBL/GenBank/DDBJ databases">
        <authorList>
            <person name="Blom J."/>
        </authorList>
    </citation>
    <scope>NUCLEOTIDE SEQUENCE [LARGE SCALE GENOMIC DNA]</scope>
    <source>
        <strain evidence="3">PD885</strain>
        <plasmid evidence="3">pPD885-29</plasmid>
        <plasmid evidence="5">ppd885-29</plasmid>
    </source>
</reference>
<evidence type="ECO:0000313" key="4">
    <source>
        <dbReference type="EMBL" id="SMR06040.1"/>
    </source>
</evidence>
<dbReference type="Proteomes" id="UP000195953">
    <property type="component" value="Plasmid pPD5205-30"/>
</dbReference>
<dbReference type="OrthoDB" id="5757175at2"/>
<feature type="region of interest" description="Disordered" evidence="1">
    <location>
        <begin position="269"/>
        <end position="302"/>
    </location>
</feature>
<dbReference type="Proteomes" id="UP000195877">
    <property type="component" value="Plasmid pPD885-29"/>
</dbReference>
<dbReference type="KEGG" id="xfr:BER92_19420"/>
<dbReference type="CDD" id="cd01029">
    <property type="entry name" value="TOPRIM_primases"/>
    <property type="match status" value="1"/>
</dbReference>
<evidence type="ECO:0000259" key="2">
    <source>
        <dbReference type="Pfam" id="PF13154"/>
    </source>
</evidence>
<geneLocation type="plasmid" evidence="3">
    <name>pPD885-29</name>
</geneLocation>
<dbReference type="Pfam" id="PF13155">
    <property type="entry name" value="Toprim_2"/>
    <property type="match status" value="1"/>
</dbReference>
<protein>
    <recommendedName>
        <fullName evidence="2">DUF3991 domain-containing protein</fullName>
    </recommendedName>
</protein>
<geneLocation type="plasmid" evidence="6">
    <name>ppd5205-30</name>
</geneLocation>
<organism evidence="4 6">
    <name type="scientific">Xanthomonas fragariae</name>
    <dbReference type="NCBI Taxonomy" id="48664"/>
    <lineage>
        <taxon>Bacteria</taxon>
        <taxon>Pseudomonadati</taxon>
        <taxon>Pseudomonadota</taxon>
        <taxon>Gammaproteobacteria</taxon>
        <taxon>Lysobacterales</taxon>
        <taxon>Lysobacteraceae</taxon>
        <taxon>Xanthomonas</taxon>
    </lineage>
</organism>
<evidence type="ECO:0000313" key="3">
    <source>
        <dbReference type="EMBL" id="SMR01279.1"/>
    </source>
</evidence>
<dbReference type="eggNOG" id="COG0358">
    <property type="taxonomic scope" value="Bacteria"/>
</dbReference>
<dbReference type="Pfam" id="PF13154">
    <property type="entry name" value="DUF3991"/>
    <property type="match status" value="1"/>
</dbReference>
<dbReference type="InterPro" id="IPR025054">
    <property type="entry name" value="DUF3991"/>
</dbReference>
<dbReference type="AlphaFoldDB" id="A0A1Y6HUQ7"/>
<evidence type="ECO:0000256" key="1">
    <source>
        <dbReference type="SAM" id="MobiDB-lite"/>
    </source>
</evidence>
<name>A0A1Y6HUQ7_9XANT</name>
<accession>A0A1Y6HUQ7</accession>
<reference evidence="4 6" key="1">
    <citation type="submission" date="2017-05" db="EMBL/GenBank/DDBJ databases">
        <authorList>
            <person name="Song R."/>
            <person name="Chenine A.L."/>
            <person name="Ruprecht R.M."/>
        </authorList>
    </citation>
    <scope>NUCLEOTIDE SEQUENCE [LARGE SCALE GENOMIC DNA]</scope>
    <source>
        <strain evidence="4">PD5205</strain>
        <plasmid evidence="6">ppd5205-30</plasmid>
    </source>
</reference>
<dbReference type="RefSeq" id="WP_002805094.1">
    <property type="nucleotide sequence ID" value="NZ_CP016831.1"/>
</dbReference>